<proteinExistence type="predicted"/>
<dbReference type="AlphaFoldDB" id="A0A067MAB4"/>
<reference evidence="3" key="1">
    <citation type="journal article" date="2014" name="Proc. Natl. Acad. Sci. U.S.A.">
        <title>Extensive sampling of basidiomycete genomes demonstrates inadequacy of the white-rot/brown-rot paradigm for wood decay fungi.</title>
        <authorList>
            <person name="Riley R."/>
            <person name="Salamov A.A."/>
            <person name="Brown D.W."/>
            <person name="Nagy L.G."/>
            <person name="Floudas D."/>
            <person name="Held B.W."/>
            <person name="Levasseur A."/>
            <person name="Lombard V."/>
            <person name="Morin E."/>
            <person name="Otillar R."/>
            <person name="Lindquist E.A."/>
            <person name="Sun H."/>
            <person name="LaButti K.M."/>
            <person name="Schmutz J."/>
            <person name="Jabbour D."/>
            <person name="Luo H."/>
            <person name="Baker S.E."/>
            <person name="Pisabarro A.G."/>
            <person name="Walton J.D."/>
            <person name="Blanchette R.A."/>
            <person name="Henrissat B."/>
            <person name="Martin F."/>
            <person name="Cullen D."/>
            <person name="Hibbett D.S."/>
            <person name="Grigoriev I.V."/>
        </authorList>
    </citation>
    <scope>NUCLEOTIDE SEQUENCE [LARGE SCALE GENOMIC DNA]</scope>
    <source>
        <strain evidence="3">FD-172 SS1</strain>
    </source>
</reference>
<dbReference type="EMBL" id="KL198086">
    <property type="protein sequence ID" value="KDQ08782.1"/>
    <property type="molecule type" value="Genomic_DNA"/>
</dbReference>
<dbReference type="Proteomes" id="UP000027195">
    <property type="component" value="Unassembled WGS sequence"/>
</dbReference>
<keyword evidence="3" id="KW-1185">Reference proteome</keyword>
<accession>A0A067MAB4</accession>
<evidence type="ECO:0000313" key="3">
    <source>
        <dbReference type="Proteomes" id="UP000027195"/>
    </source>
</evidence>
<feature type="non-terminal residue" evidence="2">
    <location>
        <position position="1"/>
    </location>
</feature>
<gene>
    <name evidence="2" type="ORF">BOTBODRAFT_37643</name>
</gene>
<organism evidence="2 3">
    <name type="scientific">Botryobasidium botryosum (strain FD-172 SS1)</name>
    <dbReference type="NCBI Taxonomy" id="930990"/>
    <lineage>
        <taxon>Eukaryota</taxon>
        <taxon>Fungi</taxon>
        <taxon>Dikarya</taxon>
        <taxon>Basidiomycota</taxon>
        <taxon>Agaricomycotina</taxon>
        <taxon>Agaricomycetes</taxon>
        <taxon>Cantharellales</taxon>
        <taxon>Botryobasidiaceae</taxon>
        <taxon>Botryobasidium</taxon>
    </lineage>
</organism>
<sequence>MRRALTMSEVEHHIEASIGTRTKRNARTKSNGASSGDKPKRSPPFCAFGYALTYPDFIEFAKAKGFWGESRSETDITTWSLYYMKRCAKTKPRCEACTIYIRDEDGEICTRHCIALTNNRTQETTDVAADTENSSKLKAYLEIDREPRWYVLQSWPKLYERHLPGE</sequence>
<dbReference type="InParanoid" id="A0A067MAB4"/>
<name>A0A067MAB4_BOTB1</name>
<protein>
    <submittedName>
        <fullName evidence="2">Uncharacterized protein</fullName>
    </submittedName>
</protein>
<evidence type="ECO:0000256" key="1">
    <source>
        <dbReference type="SAM" id="MobiDB-lite"/>
    </source>
</evidence>
<evidence type="ECO:0000313" key="2">
    <source>
        <dbReference type="EMBL" id="KDQ08782.1"/>
    </source>
</evidence>
<feature type="region of interest" description="Disordered" evidence="1">
    <location>
        <begin position="16"/>
        <end position="40"/>
    </location>
</feature>
<dbReference type="HOGENOM" id="CLU_1602429_0_0_1"/>